<dbReference type="InterPro" id="IPR000527">
    <property type="entry name" value="Flag_Lring"/>
</dbReference>
<name>A0A220VBA3_9GAMM</name>
<keyword evidence="12" id="KW-0969">Cilium</keyword>
<keyword evidence="6 11" id="KW-0472">Membrane</keyword>
<comment type="function">
    <text evidence="1 11">Assembles around the rod to form the L-ring and probably protects the motor/basal body from shearing forces during rotation.</text>
</comment>
<keyword evidence="7" id="KW-0564">Palmitate</keyword>
<keyword evidence="13" id="KW-1185">Reference proteome</keyword>
<keyword evidence="8 11" id="KW-0975">Bacterial flagellum</keyword>
<dbReference type="KEGG" id="pmai:CF386_00220"/>
<dbReference type="GO" id="GO:0003774">
    <property type="term" value="F:cytoskeletal motor activity"/>
    <property type="evidence" value="ECO:0007669"/>
    <property type="project" value="InterPro"/>
</dbReference>
<sequence>MFHKVFILFSFLIVSGCSMRPEFKPVEPGDEAYAPPKIDSSQSPASGGSLYRKEYMLSLFQDRRAYRVGDILEITLEEETQAEKNADTQFDKNAGVRLNTPTLGNLNTADWNAQLDVERDFNGGGQSSQNNSLTGSITVSVYEVLPNGVLKVRGEKWLELNQGEEYIRLRGLVRPDDINKNNQVSSQKIADARITYAGKGAIADSNAAGWLVQFFNTPWMPF</sequence>
<evidence type="ECO:0000256" key="11">
    <source>
        <dbReference type="HAMAP-Rule" id="MF_00415"/>
    </source>
</evidence>
<evidence type="ECO:0000256" key="8">
    <source>
        <dbReference type="ARBA" id="ARBA00023143"/>
    </source>
</evidence>
<dbReference type="NCBIfam" id="NF001304">
    <property type="entry name" value="PRK00249.1-4"/>
    <property type="match status" value="1"/>
</dbReference>
<dbReference type="RefSeq" id="WP_089072535.1">
    <property type="nucleotide sequence ID" value="NZ_CBCSAM010000001.1"/>
</dbReference>
<dbReference type="GO" id="GO:0071973">
    <property type="term" value="P:bacterial-type flagellum-dependent cell motility"/>
    <property type="evidence" value="ECO:0007669"/>
    <property type="project" value="InterPro"/>
</dbReference>
<dbReference type="GO" id="GO:0009279">
    <property type="term" value="C:cell outer membrane"/>
    <property type="evidence" value="ECO:0007669"/>
    <property type="project" value="UniProtKB-SubCell"/>
</dbReference>
<evidence type="ECO:0000256" key="9">
    <source>
        <dbReference type="ARBA" id="ARBA00023237"/>
    </source>
</evidence>
<keyword evidence="12" id="KW-0966">Cell projection</keyword>
<dbReference type="GO" id="GO:0009427">
    <property type="term" value="C:bacterial-type flagellum basal body, distal rod, L ring"/>
    <property type="evidence" value="ECO:0007669"/>
    <property type="project" value="InterPro"/>
</dbReference>
<evidence type="ECO:0000256" key="4">
    <source>
        <dbReference type="ARBA" id="ARBA00011439"/>
    </source>
</evidence>
<evidence type="ECO:0000256" key="7">
    <source>
        <dbReference type="ARBA" id="ARBA00023139"/>
    </source>
</evidence>
<reference evidence="12 13" key="1">
    <citation type="journal article" date="2016" name="Int. J. Syst. Evol. Microbiol.">
        <title>Paraphotobacterium marinum gen. nov., sp. nov., a member of the family Vibrionaceae, isolated from surface seawater.</title>
        <authorList>
            <person name="Huang Z."/>
            <person name="Dong C."/>
            <person name="Shao Z."/>
        </authorList>
    </citation>
    <scope>NUCLEOTIDE SEQUENCE [LARGE SCALE GENOMIC DNA]</scope>
    <source>
        <strain evidence="12 13">NSCS20N07D</strain>
    </source>
</reference>
<accession>A0A220VBA3</accession>
<dbReference type="Proteomes" id="UP000242175">
    <property type="component" value="Chromosome large"/>
</dbReference>
<dbReference type="AlphaFoldDB" id="A0A220VBA3"/>
<comment type="subunit">
    <text evidence="4 11">The basal body constitutes a major portion of the flagellar organelle and consists of four rings (L,P,S, and M) mounted on a central rod.</text>
</comment>
<protein>
    <recommendedName>
        <fullName evidence="11">Flagellar L-ring protein</fullName>
    </recommendedName>
    <alternativeName>
        <fullName evidence="11">Basal body L-ring protein</fullName>
    </alternativeName>
</protein>
<gene>
    <name evidence="11" type="primary">flgH</name>
    <name evidence="12" type="ORF">CF386_00220</name>
</gene>
<dbReference type="Pfam" id="PF02107">
    <property type="entry name" value="FlgH"/>
    <property type="match status" value="1"/>
</dbReference>
<evidence type="ECO:0000256" key="10">
    <source>
        <dbReference type="ARBA" id="ARBA00023288"/>
    </source>
</evidence>
<comment type="similarity">
    <text evidence="3 11">Belongs to the FlgH family.</text>
</comment>
<evidence type="ECO:0000256" key="2">
    <source>
        <dbReference type="ARBA" id="ARBA00004635"/>
    </source>
</evidence>
<dbReference type="PANTHER" id="PTHR34933">
    <property type="entry name" value="FLAGELLAR L-RING PROTEIN"/>
    <property type="match status" value="1"/>
</dbReference>
<dbReference type="PRINTS" id="PR01008">
    <property type="entry name" value="FLGLRINGFLGH"/>
</dbReference>
<evidence type="ECO:0000256" key="5">
    <source>
        <dbReference type="ARBA" id="ARBA00022729"/>
    </source>
</evidence>
<evidence type="ECO:0000313" key="13">
    <source>
        <dbReference type="Proteomes" id="UP000242175"/>
    </source>
</evidence>
<organism evidence="12 13">
    <name type="scientific">Paraphotobacterium marinum</name>
    <dbReference type="NCBI Taxonomy" id="1755811"/>
    <lineage>
        <taxon>Bacteria</taxon>
        <taxon>Pseudomonadati</taxon>
        <taxon>Pseudomonadota</taxon>
        <taxon>Gammaproteobacteria</taxon>
        <taxon>Vibrionales</taxon>
        <taxon>Vibrionaceae</taxon>
        <taxon>Paraphotobacterium</taxon>
    </lineage>
</organism>
<dbReference type="OrthoDB" id="9789463at2"/>
<proteinExistence type="inferred from homology"/>
<evidence type="ECO:0000256" key="3">
    <source>
        <dbReference type="ARBA" id="ARBA00006929"/>
    </source>
</evidence>
<dbReference type="EMBL" id="CP022355">
    <property type="protein sequence ID" value="ASK77625.1"/>
    <property type="molecule type" value="Genomic_DNA"/>
</dbReference>
<dbReference type="HAMAP" id="MF_00415">
    <property type="entry name" value="FlgH"/>
    <property type="match status" value="1"/>
</dbReference>
<keyword evidence="9 11" id="KW-0998">Cell outer membrane</keyword>
<evidence type="ECO:0000313" key="12">
    <source>
        <dbReference type="EMBL" id="ASK77625.1"/>
    </source>
</evidence>
<dbReference type="PROSITE" id="PS51257">
    <property type="entry name" value="PROKAR_LIPOPROTEIN"/>
    <property type="match status" value="1"/>
</dbReference>
<keyword evidence="12" id="KW-0282">Flagellum</keyword>
<evidence type="ECO:0000256" key="1">
    <source>
        <dbReference type="ARBA" id="ARBA00002591"/>
    </source>
</evidence>
<comment type="subcellular location">
    <subcellularLocation>
        <location evidence="11">Cell outer membrane</location>
        <topology evidence="11">Lipid-anchor</topology>
    </subcellularLocation>
    <subcellularLocation>
        <location evidence="11">Bacterial flagellum basal body</location>
    </subcellularLocation>
    <subcellularLocation>
        <location evidence="2">Membrane</location>
        <topology evidence="2">Lipid-anchor</topology>
    </subcellularLocation>
</comment>
<keyword evidence="10 11" id="KW-0449">Lipoprotein</keyword>
<dbReference type="PANTHER" id="PTHR34933:SF1">
    <property type="entry name" value="FLAGELLAR L-RING PROTEIN"/>
    <property type="match status" value="1"/>
</dbReference>
<keyword evidence="5 11" id="KW-0732">Signal</keyword>
<evidence type="ECO:0000256" key="6">
    <source>
        <dbReference type="ARBA" id="ARBA00023136"/>
    </source>
</evidence>